<feature type="domain" description="Radical SAM core" evidence="7">
    <location>
        <begin position="15"/>
        <end position="223"/>
    </location>
</feature>
<dbReference type="Pfam" id="PF04055">
    <property type="entry name" value="Radical_SAM"/>
    <property type="match status" value="1"/>
</dbReference>
<protein>
    <submittedName>
        <fullName evidence="8">Radical SAM protein with 4Fe4S-binding SPASM domain</fullName>
    </submittedName>
</protein>
<dbReference type="SUPFAM" id="SSF102114">
    <property type="entry name" value="Radical SAM enzymes"/>
    <property type="match status" value="1"/>
</dbReference>
<dbReference type="PROSITE" id="PS51918">
    <property type="entry name" value="RADICAL_SAM"/>
    <property type="match status" value="1"/>
</dbReference>
<dbReference type="InterPro" id="IPR007197">
    <property type="entry name" value="rSAM"/>
</dbReference>
<dbReference type="OrthoDB" id="9782387at2"/>
<keyword evidence="5" id="KW-0408">Iron</keyword>
<dbReference type="InterPro" id="IPR023885">
    <property type="entry name" value="4Fe4S-binding_SPASM_dom"/>
</dbReference>
<keyword evidence="6" id="KW-0411">Iron-sulfur</keyword>
<dbReference type="Gene3D" id="3.20.20.70">
    <property type="entry name" value="Aldolase class I"/>
    <property type="match status" value="1"/>
</dbReference>
<keyword evidence="9" id="KW-1185">Reference proteome</keyword>
<dbReference type="InterPro" id="IPR058240">
    <property type="entry name" value="rSAM_sf"/>
</dbReference>
<keyword evidence="2" id="KW-0004">4Fe-4S</keyword>
<dbReference type="SFLD" id="SFLDS00029">
    <property type="entry name" value="Radical_SAM"/>
    <property type="match status" value="1"/>
</dbReference>
<dbReference type="InterPro" id="IPR017200">
    <property type="entry name" value="PqqE-like"/>
</dbReference>
<dbReference type="RefSeq" id="WP_145819031.1">
    <property type="nucleotide sequence ID" value="NZ_AP023438.1"/>
</dbReference>
<dbReference type="NCBIfam" id="TIGR04085">
    <property type="entry name" value="rSAM_more_4Fe4S"/>
    <property type="match status" value="1"/>
</dbReference>
<dbReference type="Proteomes" id="UP000319728">
    <property type="component" value="Unassembled WGS sequence"/>
</dbReference>
<evidence type="ECO:0000259" key="7">
    <source>
        <dbReference type="PROSITE" id="PS51918"/>
    </source>
</evidence>
<dbReference type="SFLD" id="SFLDG01386">
    <property type="entry name" value="main_SPASM_domain-containing"/>
    <property type="match status" value="1"/>
</dbReference>
<dbReference type="SFLD" id="SFLDG01067">
    <property type="entry name" value="SPASM/twitch_domain_containing"/>
    <property type="match status" value="1"/>
</dbReference>
<evidence type="ECO:0000256" key="1">
    <source>
        <dbReference type="ARBA" id="ARBA00001966"/>
    </source>
</evidence>
<evidence type="ECO:0000256" key="6">
    <source>
        <dbReference type="ARBA" id="ARBA00023014"/>
    </source>
</evidence>
<keyword evidence="4" id="KW-0479">Metal-binding</keyword>
<dbReference type="Pfam" id="PF13186">
    <property type="entry name" value="SPASM"/>
    <property type="match status" value="1"/>
</dbReference>
<dbReference type="AlphaFoldDB" id="A0A562WLA6"/>
<dbReference type="InterPro" id="IPR013785">
    <property type="entry name" value="Aldolase_TIM"/>
</dbReference>
<evidence type="ECO:0000256" key="4">
    <source>
        <dbReference type="ARBA" id="ARBA00022723"/>
    </source>
</evidence>
<evidence type="ECO:0000256" key="2">
    <source>
        <dbReference type="ARBA" id="ARBA00022485"/>
    </source>
</evidence>
<name>A0A562WLA6_9ACTN</name>
<proteinExistence type="predicted"/>
<evidence type="ECO:0000256" key="3">
    <source>
        <dbReference type="ARBA" id="ARBA00022691"/>
    </source>
</evidence>
<comment type="cofactor">
    <cofactor evidence="1">
        <name>[4Fe-4S] cluster</name>
        <dbReference type="ChEBI" id="CHEBI:49883"/>
    </cofactor>
</comment>
<accession>A0A562WLA6</accession>
<comment type="caution">
    <text evidence="8">The sequence shown here is derived from an EMBL/GenBank/DDBJ whole genome shotgun (WGS) entry which is preliminary data.</text>
</comment>
<dbReference type="CDD" id="cd01335">
    <property type="entry name" value="Radical_SAM"/>
    <property type="match status" value="1"/>
</dbReference>
<dbReference type="GO" id="GO:0046872">
    <property type="term" value="F:metal ion binding"/>
    <property type="evidence" value="ECO:0007669"/>
    <property type="project" value="UniProtKB-KW"/>
</dbReference>
<evidence type="ECO:0000313" key="9">
    <source>
        <dbReference type="Proteomes" id="UP000319728"/>
    </source>
</evidence>
<dbReference type="EMBL" id="VLLP01000001">
    <property type="protein sequence ID" value="TWJ30304.1"/>
    <property type="molecule type" value="Genomic_DNA"/>
</dbReference>
<dbReference type="GO" id="GO:0003824">
    <property type="term" value="F:catalytic activity"/>
    <property type="evidence" value="ECO:0007669"/>
    <property type="project" value="InterPro"/>
</dbReference>
<dbReference type="InterPro" id="IPR050377">
    <property type="entry name" value="Radical_SAM_PqqE_MftC-like"/>
</dbReference>
<keyword evidence="3" id="KW-0949">S-adenosyl-L-methionine</keyword>
<reference evidence="8 9" key="1">
    <citation type="submission" date="2019-07" db="EMBL/GenBank/DDBJ databases">
        <title>R&amp;d 2014.</title>
        <authorList>
            <person name="Klenk H.-P."/>
        </authorList>
    </citation>
    <scope>NUCLEOTIDE SEQUENCE [LARGE SCALE GENOMIC DNA]</scope>
    <source>
        <strain evidence="8 9">DSM 43912</strain>
    </source>
</reference>
<dbReference type="PANTHER" id="PTHR11228">
    <property type="entry name" value="RADICAL SAM DOMAIN PROTEIN"/>
    <property type="match status" value="1"/>
</dbReference>
<sequence length="386" mass="43372">MSTLSEPADFQLPELKIPILVQLGLTYRCNLKCSHCYALYRRDRNEFTFDELRKLTQDLYAAGAAAVVYSHGENMIRRDFHDVAALFRDLHFYQTLMLNGYYVRQPADAQRLVDAGINRCMISIDSVDPEVHDRVRGKAGAFDTAMRAADLLLDTSMDTVGFSSTIDRHNYDDIEGIVQLALDRGVHAISFMQNRYNLRDIFDRALWRRYEEVCAEIYEIMLRYRGRLDIYTHDPFMLTLLDQRLDDNAARDAFIGANLCNVGTSMVSIDPVGNVTGCNFISEAVGNLREEPFAVIWDRLVDKYSDTRQPPTGACSGCGVLSACMGGCKAFHYIGKYDERCGETRFGERHPHGLPVAAVEQIVPDRPAGAFLGMPRVGVRPPTAGA</sequence>
<organism evidence="8 9">
    <name type="scientific">Micromonospora sagamiensis</name>
    <dbReference type="NCBI Taxonomy" id="47875"/>
    <lineage>
        <taxon>Bacteria</taxon>
        <taxon>Bacillati</taxon>
        <taxon>Actinomycetota</taxon>
        <taxon>Actinomycetes</taxon>
        <taxon>Micromonosporales</taxon>
        <taxon>Micromonosporaceae</taxon>
        <taxon>Micromonospora</taxon>
    </lineage>
</organism>
<dbReference type="PANTHER" id="PTHR11228:SF7">
    <property type="entry name" value="PQQA PEPTIDE CYCLASE"/>
    <property type="match status" value="1"/>
</dbReference>
<evidence type="ECO:0000256" key="5">
    <source>
        <dbReference type="ARBA" id="ARBA00023004"/>
    </source>
</evidence>
<dbReference type="PIRSF" id="PIRSF037420">
    <property type="entry name" value="PQQ_syn_pqqE"/>
    <property type="match status" value="1"/>
</dbReference>
<evidence type="ECO:0000313" key="8">
    <source>
        <dbReference type="EMBL" id="TWJ30304.1"/>
    </source>
</evidence>
<gene>
    <name evidence="8" type="ORF">JD81_03842</name>
</gene>
<dbReference type="GO" id="GO:0051539">
    <property type="term" value="F:4 iron, 4 sulfur cluster binding"/>
    <property type="evidence" value="ECO:0007669"/>
    <property type="project" value="UniProtKB-KW"/>
</dbReference>